<dbReference type="STRING" id="112903.SAMN04490178_12178"/>
<protein>
    <submittedName>
        <fullName evidence="1">Uncharacterized protein</fullName>
    </submittedName>
</protein>
<organism evidence="1 2">
    <name type="scientific">Propionispora vibrioides</name>
    <dbReference type="NCBI Taxonomy" id="112903"/>
    <lineage>
        <taxon>Bacteria</taxon>
        <taxon>Bacillati</taxon>
        <taxon>Bacillota</taxon>
        <taxon>Negativicutes</taxon>
        <taxon>Selenomonadales</taxon>
        <taxon>Sporomusaceae</taxon>
        <taxon>Propionispora</taxon>
    </lineage>
</organism>
<evidence type="ECO:0000313" key="2">
    <source>
        <dbReference type="Proteomes" id="UP000198847"/>
    </source>
</evidence>
<reference evidence="1 2" key="1">
    <citation type="submission" date="2016-10" db="EMBL/GenBank/DDBJ databases">
        <authorList>
            <person name="de Groot N.N."/>
        </authorList>
    </citation>
    <scope>NUCLEOTIDE SEQUENCE [LARGE SCALE GENOMIC DNA]</scope>
    <source>
        <strain evidence="1 2">DSM 13305</strain>
    </source>
</reference>
<dbReference type="AlphaFoldDB" id="A0A1H8XAD0"/>
<dbReference type="RefSeq" id="WP_091749527.1">
    <property type="nucleotide sequence ID" value="NZ_FODY01000021.1"/>
</dbReference>
<sequence length="84" mass="8704">MTGVAGVVSDIAGSVVDTAVASGSTSVTNWVSGEIAKLREEMNSTANFTVAARDRLEIAALETMSVVALAELKHLAVKLKDKIS</sequence>
<evidence type="ECO:0000313" key="1">
    <source>
        <dbReference type="EMBL" id="SEP36916.1"/>
    </source>
</evidence>
<keyword evidence="2" id="KW-1185">Reference proteome</keyword>
<accession>A0A1H8XAD0</accession>
<proteinExistence type="predicted"/>
<gene>
    <name evidence="1" type="ORF">SAMN04490178_12178</name>
</gene>
<dbReference type="EMBL" id="FODY01000021">
    <property type="protein sequence ID" value="SEP36916.1"/>
    <property type="molecule type" value="Genomic_DNA"/>
</dbReference>
<name>A0A1H8XAD0_9FIRM</name>
<dbReference type="Proteomes" id="UP000198847">
    <property type="component" value="Unassembled WGS sequence"/>
</dbReference>